<organism evidence="1 2">
    <name type="scientific">Dallia pectoralis</name>
    <name type="common">Alaska blackfish</name>
    <dbReference type="NCBI Taxonomy" id="75939"/>
    <lineage>
        <taxon>Eukaryota</taxon>
        <taxon>Metazoa</taxon>
        <taxon>Chordata</taxon>
        <taxon>Craniata</taxon>
        <taxon>Vertebrata</taxon>
        <taxon>Euteleostomi</taxon>
        <taxon>Actinopterygii</taxon>
        <taxon>Neopterygii</taxon>
        <taxon>Teleostei</taxon>
        <taxon>Protacanthopterygii</taxon>
        <taxon>Esociformes</taxon>
        <taxon>Umbridae</taxon>
        <taxon>Dallia</taxon>
    </lineage>
</organism>
<dbReference type="Proteomes" id="UP001157502">
    <property type="component" value="Chromosome 25"/>
</dbReference>
<name>A0ACC2FMB2_DALPE</name>
<protein>
    <submittedName>
        <fullName evidence="1">Uncharacterized protein</fullName>
    </submittedName>
</protein>
<gene>
    <name evidence="1" type="ORF">DPEC_G00278740</name>
</gene>
<evidence type="ECO:0000313" key="1">
    <source>
        <dbReference type="EMBL" id="KAJ7992456.1"/>
    </source>
</evidence>
<reference evidence="1" key="1">
    <citation type="submission" date="2021-05" db="EMBL/GenBank/DDBJ databases">
        <authorList>
            <person name="Pan Q."/>
            <person name="Jouanno E."/>
            <person name="Zahm M."/>
            <person name="Klopp C."/>
            <person name="Cabau C."/>
            <person name="Louis A."/>
            <person name="Berthelot C."/>
            <person name="Parey E."/>
            <person name="Roest Crollius H."/>
            <person name="Montfort J."/>
            <person name="Robinson-Rechavi M."/>
            <person name="Bouchez O."/>
            <person name="Lampietro C."/>
            <person name="Lopez Roques C."/>
            <person name="Donnadieu C."/>
            <person name="Postlethwait J."/>
            <person name="Bobe J."/>
            <person name="Dillon D."/>
            <person name="Chandos A."/>
            <person name="von Hippel F."/>
            <person name="Guiguen Y."/>
        </authorList>
    </citation>
    <scope>NUCLEOTIDE SEQUENCE</scope>
    <source>
        <strain evidence="1">YG-Jan2019</strain>
    </source>
</reference>
<keyword evidence="2" id="KW-1185">Reference proteome</keyword>
<accession>A0ACC2FMB2</accession>
<dbReference type="EMBL" id="CM055752">
    <property type="protein sequence ID" value="KAJ7992456.1"/>
    <property type="molecule type" value="Genomic_DNA"/>
</dbReference>
<evidence type="ECO:0000313" key="2">
    <source>
        <dbReference type="Proteomes" id="UP001157502"/>
    </source>
</evidence>
<sequence length="101" mass="11194">MKCLRHEPDHILCLMSFLEDAHPSLSAVVTHRDSTTSVSRCGFFCSVDGEVSGYQCALLSGPATMACQLSNILCPYQESHPVVARRVQFCSARLPHPDRWS</sequence>
<proteinExistence type="predicted"/>
<comment type="caution">
    <text evidence="1">The sequence shown here is derived from an EMBL/GenBank/DDBJ whole genome shotgun (WGS) entry which is preliminary data.</text>
</comment>